<dbReference type="AlphaFoldDB" id="F4XVB4"/>
<sequence>MSWKREQAKLLKNTGQSYESWFLDDDGKIDYQRMIETLDELIRAGAINFA</sequence>
<organism evidence="1 2">
    <name type="scientific">Moorena producens 3L</name>
    <dbReference type="NCBI Taxonomy" id="489825"/>
    <lineage>
        <taxon>Bacteria</taxon>
        <taxon>Bacillati</taxon>
        <taxon>Cyanobacteriota</taxon>
        <taxon>Cyanophyceae</taxon>
        <taxon>Coleofasciculales</taxon>
        <taxon>Coleofasciculaceae</taxon>
        <taxon>Moorena</taxon>
    </lineage>
</organism>
<gene>
    <name evidence="1" type="ORF">LYNGBM3L_38980</name>
</gene>
<accession>F4XVB4</accession>
<evidence type="ECO:0000313" key="2">
    <source>
        <dbReference type="Proteomes" id="UP000003959"/>
    </source>
</evidence>
<evidence type="ECO:0000313" key="1">
    <source>
        <dbReference type="EMBL" id="EGJ31462.1"/>
    </source>
</evidence>
<proteinExistence type="predicted"/>
<dbReference type="EMBL" id="GL890939">
    <property type="protein sequence ID" value="EGJ31462.1"/>
    <property type="molecule type" value="Genomic_DNA"/>
</dbReference>
<protein>
    <submittedName>
        <fullName evidence="1">Uncharacterized protein</fullName>
    </submittedName>
</protein>
<dbReference type="HOGENOM" id="CLU_3119936_0_0_3"/>
<name>F4XVB4_9CYAN</name>
<dbReference type="RefSeq" id="WP_008186876.1">
    <property type="nucleotide sequence ID" value="NZ_GL890939.1"/>
</dbReference>
<reference evidence="2" key="1">
    <citation type="journal article" date="2011" name="Proc. Natl. Acad. Sci. U.S.A.">
        <title>Genomic insights into the physiology and ecology of the marine filamentous cyanobacterium Lyngbya majuscula.</title>
        <authorList>
            <person name="Jones A.C."/>
            <person name="Monroe E.A."/>
            <person name="Podell S."/>
            <person name="Hess W.R."/>
            <person name="Klages S."/>
            <person name="Esquenazi E."/>
            <person name="Niessen S."/>
            <person name="Hoover H."/>
            <person name="Rothmann M."/>
            <person name="Lasken R.S."/>
            <person name="Yates J.R.III."/>
            <person name="Reinhardt R."/>
            <person name="Kube M."/>
            <person name="Burkart M.D."/>
            <person name="Allen E.E."/>
            <person name="Dorrestein P.C."/>
            <person name="Gerwick W.H."/>
            <person name="Gerwick L."/>
        </authorList>
    </citation>
    <scope>NUCLEOTIDE SEQUENCE [LARGE SCALE GENOMIC DNA]</scope>
    <source>
        <strain evidence="2">3L</strain>
    </source>
</reference>
<keyword evidence="2" id="KW-1185">Reference proteome</keyword>
<dbReference type="OrthoDB" id="499598at2"/>
<dbReference type="Proteomes" id="UP000003959">
    <property type="component" value="Unassembled WGS sequence"/>
</dbReference>